<feature type="binding site" evidence="7 9">
    <location>
        <position position="107"/>
    </location>
    <ligand>
        <name>L-glutamine</name>
        <dbReference type="ChEBI" id="CHEBI:58359"/>
    </ligand>
</feature>
<evidence type="ECO:0000256" key="8">
    <source>
        <dbReference type="PIRSR" id="PIRSR005639-1"/>
    </source>
</evidence>
<keyword evidence="2 7" id="KW-0378">Hydrolase</keyword>
<evidence type="ECO:0000256" key="9">
    <source>
        <dbReference type="PIRSR" id="PIRSR005639-2"/>
    </source>
</evidence>
<comment type="similarity">
    <text evidence="1 7">Belongs to the glutaminase PdxT/SNO family.</text>
</comment>
<dbReference type="CDD" id="cd01749">
    <property type="entry name" value="GATase1_PB"/>
    <property type="match status" value="1"/>
</dbReference>
<dbReference type="HOGENOM" id="CLU_069674_2_0_2"/>
<dbReference type="KEGG" id="mfv:Mfer_0105"/>
<dbReference type="InterPro" id="IPR002161">
    <property type="entry name" value="PdxT/SNO"/>
</dbReference>
<name>E3GX19_METFV</name>
<evidence type="ECO:0000256" key="3">
    <source>
        <dbReference type="ARBA" id="ARBA00022898"/>
    </source>
</evidence>
<reference evidence="10 11" key="1">
    <citation type="journal article" date="2010" name="Stand. Genomic Sci.">
        <title>Complete genome sequence of Methanothermus fervidus type strain (V24S).</title>
        <authorList>
            <person name="Anderson I."/>
            <person name="Djao O.D."/>
            <person name="Misra M."/>
            <person name="Chertkov O."/>
            <person name="Nolan M."/>
            <person name="Lucas S."/>
            <person name="Lapidus A."/>
            <person name="Del Rio T.G."/>
            <person name="Tice H."/>
            <person name="Cheng J.F."/>
            <person name="Tapia R."/>
            <person name="Han C."/>
            <person name="Goodwin L."/>
            <person name="Pitluck S."/>
            <person name="Liolios K."/>
            <person name="Ivanova N."/>
            <person name="Mavromatis K."/>
            <person name="Mikhailova N."/>
            <person name="Pati A."/>
            <person name="Brambilla E."/>
            <person name="Chen A."/>
            <person name="Palaniappan K."/>
            <person name="Land M."/>
            <person name="Hauser L."/>
            <person name="Chang Y.J."/>
            <person name="Jeffries C.D."/>
            <person name="Sikorski J."/>
            <person name="Spring S."/>
            <person name="Rohde M."/>
            <person name="Eichinger K."/>
            <person name="Huber H."/>
            <person name="Wirth R."/>
            <person name="Goker M."/>
            <person name="Detter J.C."/>
            <person name="Woyke T."/>
            <person name="Bristow J."/>
            <person name="Eisen J.A."/>
            <person name="Markowitz V."/>
            <person name="Hugenholtz P."/>
            <person name="Klenk H.P."/>
            <person name="Kyrpides N.C."/>
        </authorList>
    </citation>
    <scope>NUCLEOTIDE SEQUENCE [LARGE SCALE GENOMIC DNA]</scope>
    <source>
        <strain evidence="11">ATCC 43054 / DSM 2088 / JCM 10308 / V24 S</strain>
    </source>
</reference>
<dbReference type="AlphaFoldDB" id="E3GX19"/>
<dbReference type="PROSITE" id="PS01236">
    <property type="entry name" value="PDXT_SNO_1"/>
    <property type="match status" value="1"/>
</dbReference>
<keyword evidence="5 7" id="KW-0456">Lyase</keyword>
<dbReference type="UniPathway" id="UPA00245"/>
<dbReference type="MEROPS" id="C26.A32"/>
<dbReference type="Gene3D" id="3.40.50.880">
    <property type="match status" value="1"/>
</dbReference>
<feature type="binding site" evidence="7 9">
    <location>
        <begin position="52"/>
        <end position="54"/>
    </location>
    <ligand>
        <name>L-glutamine</name>
        <dbReference type="ChEBI" id="CHEBI:58359"/>
    </ligand>
</feature>
<feature type="active site" description="Charge relay system" evidence="7 8">
    <location>
        <position position="169"/>
    </location>
</feature>
<comment type="catalytic activity">
    <reaction evidence="6 7">
        <text>L-glutamine + H2O = L-glutamate + NH4(+)</text>
        <dbReference type="Rhea" id="RHEA:15889"/>
        <dbReference type="ChEBI" id="CHEBI:15377"/>
        <dbReference type="ChEBI" id="CHEBI:28938"/>
        <dbReference type="ChEBI" id="CHEBI:29985"/>
        <dbReference type="ChEBI" id="CHEBI:58359"/>
        <dbReference type="EC" id="3.5.1.2"/>
    </reaction>
</comment>
<feature type="active site" description="Charge relay system" evidence="7 8">
    <location>
        <position position="171"/>
    </location>
</feature>
<feature type="binding site" evidence="7 9">
    <location>
        <begin position="133"/>
        <end position="134"/>
    </location>
    <ligand>
        <name>L-glutamine</name>
        <dbReference type="ChEBI" id="CHEBI:58359"/>
    </ligand>
</feature>
<keyword evidence="4 7" id="KW-0315">Glutamine amidotransferase</keyword>
<accession>E3GX19</accession>
<evidence type="ECO:0000256" key="5">
    <source>
        <dbReference type="ARBA" id="ARBA00023239"/>
    </source>
</evidence>
<dbReference type="PROSITE" id="PS51273">
    <property type="entry name" value="GATASE_TYPE_1"/>
    <property type="match status" value="1"/>
</dbReference>
<dbReference type="PANTHER" id="PTHR31559:SF0">
    <property type="entry name" value="PYRIDOXAL 5'-PHOSPHATE SYNTHASE SUBUNIT SNO1-RELATED"/>
    <property type="match status" value="1"/>
</dbReference>
<evidence type="ECO:0000313" key="11">
    <source>
        <dbReference type="Proteomes" id="UP000002315"/>
    </source>
</evidence>
<dbReference type="EC" id="4.3.3.6" evidence="7"/>
<keyword evidence="3 7" id="KW-0663">Pyridoxal phosphate</keyword>
<evidence type="ECO:0000256" key="7">
    <source>
        <dbReference type="HAMAP-Rule" id="MF_01615"/>
    </source>
</evidence>
<keyword evidence="11" id="KW-1185">Reference proteome</keyword>
<evidence type="ECO:0000256" key="2">
    <source>
        <dbReference type="ARBA" id="ARBA00022801"/>
    </source>
</evidence>
<protein>
    <recommendedName>
        <fullName evidence="7">Pyridoxal 5'-phosphate synthase subunit PdxT</fullName>
        <ecNumber evidence="7">4.3.3.6</ecNumber>
    </recommendedName>
    <alternativeName>
        <fullName evidence="7">Pdx2</fullName>
    </alternativeName>
    <alternativeName>
        <fullName evidence="7">Pyridoxal 5'-phosphate synthase glutaminase subunit</fullName>
        <ecNumber evidence="7">3.5.1.2</ecNumber>
    </alternativeName>
</protein>
<comment type="catalytic activity">
    <reaction evidence="7">
        <text>aldehydo-D-ribose 5-phosphate + D-glyceraldehyde 3-phosphate + L-glutamine = pyridoxal 5'-phosphate + L-glutamate + phosphate + 3 H2O + H(+)</text>
        <dbReference type="Rhea" id="RHEA:31507"/>
        <dbReference type="ChEBI" id="CHEBI:15377"/>
        <dbReference type="ChEBI" id="CHEBI:15378"/>
        <dbReference type="ChEBI" id="CHEBI:29985"/>
        <dbReference type="ChEBI" id="CHEBI:43474"/>
        <dbReference type="ChEBI" id="CHEBI:58273"/>
        <dbReference type="ChEBI" id="CHEBI:58359"/>
        <dbReference type="ChEBI" id="CHEBI:59776"/>
        <dbReference type="ChEBI" id="CHEBI:597326"/>
        <dbReference type="EC" id="4.3.3.6"/>
    </reaction>
</comment>
<feature type="active site" description="Nucleophile" evidence="7 8">
    <location>
        <position position="81"/>
    </location>
</feature>
<organism evidence="10 11">
    <name type="scientific">Methanothermus fervidus (strain ATCC 43054 / DSM 2088 / JCM 10308 / V24 S)</name>
    <dbReference type="NCBI Taxonomy" id="523846"/>
    <lineage>
        <taxon>Archaea</taxon>
        <taxon>Methanobacteriati</taxon>
        <taxon>Methanobacteriota</taxon>
        <taxon>Methanomada group</taxon>
        <taxon>Methanobacteria</taxon>
        <taxon>Methanobacteriales</taxon>
        <taxon>Methanothermaceae</taxon>
        <taxon>Methanothermus</taxon>
    </lineage>
</organism>
<evidence type="ECO:0000313" key="10">
    <source>
        <dbReference type="EMBL" id="ADP76908.1"/>
    </source>
</evidence>
<dbReference type="HAMAP" id="MF_01615">
    <property type="entry name" value="PdxT"/>
    <property type="match status" value="1"/>
</dbReference>
<dbReference type="SUPFAM" id="SSF52317">
    <property type="entry name" value="Class I glutamine amidotransferase-like"/>
    <property type="match status" value="1"/>
</dbReference>
<dbReference type="EC" id="3.5.1.2" evidence="7"/>
<dbReference type="NCBIfam" id="TIGR03800">
    <property type="entry name" value="PLP_synth_Pdx2"/>
    <property type="match status" value="1"/>
</dbReference>
<dbReference type="EMBL" id="CP002278">
    <property type="protein sequence ID" value="ADP76908.1"/>
    <property type="molecule type" value="Genomic_DNA"/>
</dbReference>
<proteinExistence type="inferred from homology"/>
<gene>
    <name evidence="7" type="primary">pdxT</name>
    <name evidence="10" type="ordered locus">Mfer_0105</name>
</gene>
<dbReference type="GO" id="GO:0042823">
    <property type="term" value="P:pyridoxal phosphate biosynthetic process"/>
    <property type="evidence" value="ECO:0007669"/>
    <property type="project" value="UniProtKB-UniRule"/>
</dbReference>
<dbReference type="GO" id="GO:0036381">
    <property type="term" value="F:pyridoxal 5'-phosphate synthase (glutamine hydrolysing) activity"/>
    <property type="evidence" value="ECO:0007669"/>
    <property type="project" value="UniProtKB-UniRule"/>
</dbReference>
<comment type="pathway">
    <text evidence="7">Cofactor biosynthesis; pyridoxal 5'-phosphate biosynthesis.</text>
</comment>
<dbReference type="PROSITE" id="PS51130">
    <property type="entry name" value="PDXT_SNO_2"/>
    <property type="match status" value="1"/>
</dbReference>
<evidence type="ECO:0000256" key="1">
    <source>
        <dbReference type="ARBA" id="ARBA00008345"/>
    </source>
</evidence>
<sequence>MRIGILALQGDVSEHFEMTKKAVKNLKIDAEVVKVKTKEEVESCDGLIIPGGESTVIGKLMEKTSIKETILKKKIPVMGTCAGMILLAKETDYPQPLLGIIDMKVKRNAFGRQRESFEEKIKILGKEITGVFIRAPIVLEVGPDVEVLSKLDDKIIAVKQGKNLALAFHPELVDTSIHEYFIKNLIK</sequence>
<dbReference type="PIRSF" id="PIRSF005639">
    <property type="entry name" value="Glut_amidoT_SNO"/>
    <property type="match status" value="1"/>
</dbReference>
<dbReference type="GO" id="GO:1903600">
    <property type="term" value="C:glutaminase complex"/>
    <property type="evidence" value="ECO:0007669"/>
    <property type="project" value="TreeGrafter"/>
</dbReference>
<evidence type="ECO:0000256" key="6">
    <source>
        <dbReference type="ARBA" id="ARBA00049534"/>
    </source>
</evidence>
<evidence type="ECO:0000256" key="4">
    <source>
        <dbReference type="ARBA" id="ARBA00022962"/>
    </source>
</evidence>
<dbReference type="Pfam" id="PF01174">
    <property type="entry name" value="SNO"/>
    <property type="match status" value="1"/>
</dbReference>
<dbReference type="GO" id="GO:0008614">
    <property type="term" value="P:pyridoxine metabolic process"/>
    <property type="evidence" value="ECO:0007669"/>
    <property type="project" value="TreeGrafter"/>
</dbReference>
<dbReference type="STRING" id="523846.Mfer_0105"/>
<dbReference type="PANTHER" id="PTHR31559">
    <property type="entry name" value="PYRIDOXAL 5'-PHOSPHATE SYNTHASE SUBUNIT SNO"/>
    <property type="match status" value="1"/>
</dbReference>
<comment type="function">
    <text evidence="7">Catalyzes the hydrolysis of glutamine to glutamate and ammonia as part of the biosynthesis of pyridoxal 5'-phosphate. The resulting ammonia molecule is channeled to the active site of PdxS.</text>
</comment>
<dbReference type="InterPro" id="IPR021196">
    <property type="entry name" value="PdxT/SNO_CS"/>
</dbReference>
<dbReference type="GO" id="GO:0006543">
    <property type="term" value="P:L-glutamine catabolic process"/>
    <property type="evidence" value="ECO:0007669"/>
    <property type="project" value="UniProtKB-UniRule"/>
</dbReference>
<dbReference type="GO" id="GO:0005829">
    <property type="term" value="C:cytosol"/>
    <property type="evidence" value="ECO:0007669"/>
    <property type="project" value="TreeGrafter"/>
</dbReference>
<dbReference type="Proteomes" id="UP000002315">
    <property type="component" value="Chromosome"/>
</dbReference>
<comment type="subunit">
    <text evidence="7">In the presence of PdxS, forms a dodecamer of heterodimers. Only shows activity in the heterodimer.</text>
</comment>
<dbReference type="GO" id="GO:0004359">
    <property type="term" value="F:glutaminase activity"/>
    <property type="evidence" value="ECO:0007669"/>
    <property type="project" value="UniProtKB-UniRule"/>
</dbReference>
<dbReference type="InterPro" id="IPR029062">
    <property type="entry name" value="Class_I_gatase-like"/>
</dbReference>
<dbReference type="FunFam" id="3.40.50.880:FF:000010">
    <property type="entry name" value="uncharacterized protein LOC100176842 isoform X2"/>
    <property type="match status" value="1"/>
</dbReference>